<keyword evidence="3" id="KW-0175">Coiled coil</keyword>
<name>A0A383XRE3_9GAMM</name>
<dbReference type="Gene3D" id="2.40.30.170">
    <property type="match status" value="1"/>
</dbReference>
<dbReference type="EMBL" id="QEQK01000012">
    <property type="protein sequence ID" value="PWN55197.1"/>
    <property type="molecule type" value="Genomic_DNA"/>
</dbReference>
<dbReference type="GO" id="GO:0060003">
    <property type="term" value="P:copper ion export"/>
    <property type="evidence" value="ECO:0007669"/>
    <property type="project" value="TreeGrafter"/>
</dbReference>
<comment type="caution">
    <text evidence="6">The sequence shown here is derived from an EMBL/GenBank/DDBJ whole genome shotgun (WGS) entry which is preliminary data.</text>
</comment>
<evidence type="ECO:0000259" key="5">
    <source>
        <dbReference type="Pfam" id="PF25975"/>
    </source>
</evidence>
<dbReference type="GO" id="GO:0015679">
    <property type="term" value="P:plasma membrane copper ion transport"/>
    <property type="evidence" value="ECO:0007669"/>
    <property type="project" value="TreeGrafter"/>
</dbReference>
<dbReference type="FunFam" id="2.40.420.20:FF:000006">
    <property type="entry name" value="RND family efflux transporter MFP subunit"/>
    <property type="match status" value="1"/>
</dbReference>
<evidence type="ECO:0000256" key="3">
    <source>
        <dbReference type="SAM" id="Coils"/>
    </source>
</evidence>
<keyword evidence="2" id="KW-0813">Transport</keyword>
<dbReference type="GO" id="GO:0030288">
    <property type="term" value="C:outer membrane-bounded periplasmic space"/>
    <property type="evidence" value="ECO:0007669"/>
    <property type="project" value="TreeGrafter"/>
</dbReference>
<dbReference type="AlphaFoldDB" id="A0A383XRE3"/>
<dbReference type="GO" id="GO:0016020">
    <property type="term" value="C:membrane"/>
    <property type="evidence" value="ECO:0007669"/>
    <property type="project" value="InterPro"/>
</dbReference>
<dbReference type="GO" id="GO:0046914">
    <property type="term" value="F:transition metal ion binding"/>
    <property type="evidence" value="ECO:0007669"/>
    <property type="project" value="TreeGrafter"/>
</dbReference>
<feature type="region of interest" description="Disordered" evidence="4">
    <location>
        <begin position="1"/>
        <end position="55"/>
    </location>
</feature>
<sequence length="624" mass="66845">MIMVTDTLMHPRPKPSSQKTASPTQGKRTSTPRRIALQPRQAQSPNSSRQTAWMSASNLRAQAARRGRLAATTPIAVMATMTQTGAARTRRMTTLTRPMRAIGSAVLALVLVSLMAACSHDHSHEAGHGHDDHGNDHHAHGHGDADDGRPTVVITHFTGSSELFMEYPALVVGEESRFLAHFTRLADFAPVRDGVLDVELLQQGRLKARFRVRAPARDGLFTPVIQPREPGEYDLVLKLSGEDLNTTHALGKVDVYATIDAVPPAEDVPDSGVSYLKEQQWQGEFDLAQADVRAVQASVPASATITAPPDRFATLRAPSAGIVASTAEGFPSIGARVERGQQLATLRPLLSAGTDAATLNLALERAEANERLAQQDLARHRRLFASGAIAEHRVHEAENTLEVARAETRAARARVVQLANATSRAGIAIIAPISGRLVDLRITPGAVVEVDSMLAQIAGDSELWLRADVAEADAPRISRPDGAWFDLGDRRVRLDVGDNAHLIAVGGVIDDTRRTLPVILGFATSDVGLRINQRVAAHILTGEQVQAVTVPRSALIDDGGQPIVYVQRGGETFERRAVRTGLRDAEFVAITHGLAAGERVVSQGAYDVHLAAADPAEAGHGHAH</sequence>
<dbReference type="Gene3D" id="2.40.50.100">
    <property type="match status" value="1"/>
</dbReference>
<dbReference type="Proteomes" id="UP000251800">
    <property type="component" value="Unassembled WGS sequence"/>
</dbReference>
<dbReference type="InterPro" id="IPR051909">
    <property type="entry name" value="MFP_Cation_Efflux"/>
</dbReference>
<feature type="domain" description="CzcB-like C-terminal circularly permuted SH3-like" evidence="5">
    <location>
        <begin position="548"/>
        <end position="606"/>
    </location>
</feature>
<gene>
    <name evidence="6" type="ORF">DEH80_13305</name>
</gene>
<dbReference type="Pfam" id="PF25975">
    <property type="entry name" value="CzcB_C"/>
    <property type="match status" value="1"/>
</dbReference>
<dbReference type="SUPFAM" id="SSF111369">
    <property type="entry name" value="HlyD-like secretion proteins"/>
    <property type="match status" value="1"/>
</dbReference>
<dbReference type="Gene3D" id="1.10.287.470">
    <property type="entry name" value="Helix hairpin bin"/>
    <property type="match status" value="1"/>
</dbReference>
<dbReference type="GO" id="GO:0022857">
    <property type="term" value="F:transmembrane transporter activity"/>
    <property type="evidence" value="ECO:0007669"/>
    <property type="project" value="InterPro"/>
</dbReference>
<dbReference type="InterPro" id="IPR058649">
    <property type="entry name" value="CzcB_C"/>
</dbReference>
<keyword evidence="7" id="KW-1185">Reference proteome</keyword>
<dbReference type="PANTHER" id="PTHR30097">
    <property type="entry name" value="CATION EFFLUX SYSTEM PROTEIN CUSB"/>
    <property type="match status" value="1"/>
</dbReference>
<proteinExistence type="inferred from homology"/>
<dbReference type="NCBIfam" id="TIGR01730">
    <property type="entry name" value="RND_mfp"/>
    <property type="match status" value="1"/>
</dbReference>
<feature type="region of interest" description="Disordered" evidence="4">
    <location>
        <begin position="122"/>
        <end position="149"/>
    </location>
</feature>
<comment type="similarity">
    <text evidence="1">Belongs to the membrane fusion protein (MFP) (TC 8.A.1) family.</text>
</comment>
<dbReference type="PANTHER" id="PTHR30097:SF15">
    <property type="entry name" value="CATION EFFLUX SYSTEM PROTEIN CUSB"/>
    <property type="match status" value="1"/>
</dbReference>
<accession>A0A383XRE3</accession>
<dbReference type="InterPro" id="IPR006143">
    <property type="entry name" value="RND_pump_MFP"/>
</dbReference>
<feature type="compositionally biased region" description="Polar residues" evidence="4">
    <location>
        <begin position="15"/>
        <end position="29"/>
    </location>
</feature>
<protein>
    <recommendedName>
        <fullName evidence="5">CzcB-like C-terminal circularly permuted SH3-like domain-containing protein</fullName>
    </recommendedName>
</protein>
<organism evidence="6 7">
    <name type="scientific">Abyssibacter profundi</name>
    <dbReference type="NCBI Taxonomy" id="2182787"/>
    <lineage>
        <taxon>Bacteria</taxon>
        <taxon>Pseudomonadati</taxon>
        <taxon>Pseudomonadota</taxon>
        <taxon>Gammaproteobacteria</taxon>
        <taxon>Chromatiales</taxon>
        <taxon>Oceanococcaceae</taxon>
        <taxon>Abyssibacter</taxon>
    </lineage>
</organism>
<evidence type="ECO:0000256" key="1">
    <source>
        <dbReference type="ARBA" id="ARBA00009477"/>
    </source>
</evidence>
<feature type="compositionally biased region" description="Polar residues" evidence="4">
    <location>
        <begin position="40"/>
        <end position="55"/>
    </location>
</feature>
<dbReference type="OrthoDB" id="9800613at2"/>
<evidence type="ECO:0000313" key="6">
    <source>
        <dbReference type="EMBL" id="PWN55197.1"/>
    </source>
</evidence>
<dbReference type="Gene3D" id="2.40.420.20">
    <property type="match status" value="1"/>
</dbReference>
<evidence type="ECO:0000256" key="4">
    <source>
        <dbReference type="SAM" id="MobiDB-lite"/>
    </source>
</evidence>
<evidence type="ECO:0000256" key="2">
    <source>
        <dbReference type="ARBA" id="ARBA00022448"/>
    </source>
</evidence>
<reference evidence="6 7" key="1">
    <citation type="submission" date="2018-05" db="EMBL/GenBank/DDBJ databases">
        <title>Abyssibacter profundi OUC007T gen. nov., sp. nov, a marine bacterium isolated from seawater of the Mariana Trench.</title>
        <authorList>
            <person name="Zhou S."/>
        </authorList>
    </citation>
    <scope>NUCLEOTIDE SEQUENCE [LARGE SCALE GENOMIC DNA]</scope>
    <source>
        <strain evidence="6 7">OUC007</strain>
    </source>
</reference>
<feature type="coiled-coil region" evidence="3">
    <location>
        <begin position="356"/>
        <end position="414"/>
    </location>
</feature>
<evidence type="ECO:0000313" key="7">
    <source>
        <dbReference type="Proteomes" id="UP000251800"/>
    </source>
</evidence>